<gene>
    <name evidence="1" type="primary">Exd2_0</name>
    <name evidence="1" type="ORF">Anas_13677</name>
</gene>
<evidence type="ECO:0000313" key="1">
    <source>
        <dbReference type="EMBL" id="KAB7502187.1"/>
    </source>
</evidence>
<keyword evidence="1" id="KW-0269">Exonuclease</keyword>
<evidence type="ECO:0000313" key="2">
    <source>
        <dbReference type="Proteomes" id="UP000326759"/>
    </source>
</evidence>
<keyword evidence="1" id="KW-0378">Hydrolase</keyword>
<accession>A0A5N5T7E3</accession>
<dbReference type="GO" id="GO:0004527">
    <property type="term" value="F:exonuclease activity"/>
    <property type="evidence" value="ECO:0007669"/>
    <property type="project" value="UniProtKB-KW"/>
</dbReference>
<dbReference type="EMBL" id="SEYY01008343">
    <property type="protein sequence ID" value="KAB7502187.1"/>
    <property type="molecule type" value="Genomic_DNA"/>
</dbReference>
<sequence>MYAAEDAIVGIRILLAQLKNLWKPVLEESLETSVCKAIEEVCEPFVEVEFDHEKMKFCFVCGNKEVSVLKNVVPEEYMKYFPPIVELDSNRSLILLCNQCNESNSIKEENLRRELAEEFDAPIEDASDDEETVVGKLQAVYAARILKGKRVLRKFYKTNTLTEDLINQAADMNKEIISEGCNLHSYKNIGKFPANNGGCNFEERCINIPLDSEVRGLYKLILVGRDGDINVPYQPNTQVRDNTCSGYKPKKDFGRVNELNLSSTGQSRDQT</sequence>
<organism evidence="1 2">
    <name type="scientific">Armadillidium nasatum</name>
    <dbReference type="NCBI Taxonomy" id="96803"/>
    <lineage>
        <taxon>Eukaryota</taxon>
        <taxon>Metazoa</taxon>
        <taxon>Ecdysozoa</taxon>
        <taxon>Arthropoda</taxon>
        <taxon>Crustacea</taxon>
        <taxon>Multicrustacea</taxon>
        <taxon>Malacostraca</taxon>
        <taxon>Eumalacostraca</taxon>
        <taxon>Peracarida</taxon>
        <taxon>Isopoda</taxon>
        <taxon>Oniscidea</taxon>
        <taxon>Crinocheta</taxon>
        <taxon>Armadillidiidae</taxon>
        <taxon>Armadillidium</taxon>
    </lineage>
</organism>
<keyword evidence="2" id="KW-1185">Reference proteome</keyword>
<comment type="caution">
    <text evidence="1">The sequence shown here is derived from an EMBL/GenBank/DDBJ whole genome shotgun (WGS) entry which is preliminary data.</text>
</comment>
<proteinExistence type="predicted"/>
<dbReference type="OrthoDB" id="1920326at2759"/>
<dbReference type="Proteomes" id="UP000326759">
    <property type="component" value="Unassembled WGS sequence"/>
</dbReference>
<reference evidence="1 2" key="1">
    <citation type="journal article" date="2019" name="PLoS Biol.">
        <title>Sex chromosomes control vertical transmission of feminizing Wolbachia symbionts in an isopod.</title>
        <authorList>
            <person name="Becking T."/>
            <person name="Chebbi M.A."/>
            <person name="Giraud I."/>
            <person name="Moumen B."/>
            <person name="Laverre T."/>
            <person name="Caubet Y."/>
            <person name="Peccoud J."/>
            <person name="Gilbert C."/>
            <person name="Cordaux R."/>
        </authorList>
    </citation>
    <scope>NUCLEOTIDE SEQUENCE [LARGE SCALE GENOMIC DNA]</scope>
    <source>
        <strain evidence="1">ANa2</strain>
        <tissue evidence="1">Whole body excluding digestive tract and cuticle</tissue>
    </source>
</reference>
<keyword evidence="1" id="KW-0540">Nuclease</keyword>
<protein>
    <submittedName>
        <fullName evidence="1">Exonuclease 3'-5' domain-containing protein 2</fullName>
    </submittedName>
</protein>
<name>A0A5N5T7E3_9CRUS</name>
<dbReference type="AlphaFoldDB" id="A0A5N5T7E3"/>